<feature type="transmembrane region" description="Helical" evidence="1">
    <location>
        <begin position="20"/>
        <end position="41"/>
    </location>
</feature>
<dbReference type="RefSeq" id="WP_090255635.1">
    <property type="nucleotide sequence ID" value="NZ_FOAA01000023.1"/>
</dbReference>
<dbReference type="STRING" id="1396821.SAMN05444515_12326"/>
<dbReference type="Pfam" id="PF07963">
    <property type="entry name" value="N_methyl"/>
    <property type="match status" value="1"/>
</dbReference>
<evidence type="ECO:0000313" key="3">
    <source>
        <dbReference type="Proteomes" id="UP000199256"/>
    </source>
</evidence>
<dbReference type="NCBIfam" id="TIGR02532">
    <property type="entry name" value="IV_pilin_GFxxxE"/>
    <property type="match status" value="1"/>
</dbReference>
<keyword evidence="1" id="KW-0812">Transmembrane</keyword>
<accession>A0A1H7RIG1</accession>
<dbReference type="CDD" id="cd00298">
    <property type="entry name" value="ACD_sHsps_p23-like"/>
    <property type="match status" value="1"/>
</dbReference>
<gene>
    <name evidence="2" type="ORF">SAMN05444515_12326</name>
</gene>
<proteinExistence type="predicted"/>
<dbReference type="AlphaFoldDB" id="A0A1H7RIG1"/>
<dbReference type="InterPro" id="IPR013362">
    <property type="entry name" value="Pilus_4_PilV"/>
</dbReference>
<keyword evidence="3" id="KW-1185">Reference proteome</keyword>
<dbReference type="Proteomes" id="UP000199256">
    <property type="component" value="Unassembled WGS sequence"/>
</dbReference>
<dbReference type="InterPro" id="IPR012902">
    <property type="entry name" value="N_methyl_site"/>
</dbReference>
<keyword evidence="1" id="KW-0472">Membrane</keyword>
<dbReference type="EMBL" id="FOAA01000023">
    <property type="protein sequence ID" value="SEL59962.1"/>
    <property type="molecule type" value="Genomic_DNA"/>
</dbReference>
<organism evidence="2 3">
    <name type="scientific">Ectothiorhodospira marina</name>
    <dbReference type="NCBI Taxonomy" id="1396821"/>
    <lineage>
        <taxon>Bacteria</taxon>
        <taxon>Pseudomonadati</taxon>
        <taxon>Pseudomonadota</taxon>
        <taxon>Gammaproteobacteria</taxon>
        <taxon>Chromatiales</taxon>
        <taxon>Ectothiorhodospiraceae</taxon>
        <taxon>Ectothiorhodospira</taxon>
    </lineage>
</organism>
<protein>
    <submittedName>
        <fullName evidence="2">Type IV pilus assembly protein PilV</fullName>
    </submittedName>
</protein>
<reference evidence="3" key="1">
    <citation type="submission" date="2016-10" db="EMBL/GenBank/DDBJ databases">
        <authorList>
            <person name="Varghese N."/>
            <person name="Submissions S."/>
        </authorList>
    </citation>
    <scope>NUCLEOTIDE SEQUENCE [LARGE SCALE GENOMIC DNA]</scope>
    <source>
        <strain evidence="3">DSM 241</strain>
    </source>
</reference>
<name>A0A1H7RIG1_9GAMM</name>
<evidence type="ECO:0000313" key="2">
    <source>
        <dbReference type="EMBL" id="SEL59962.1"/>
    </source>
</evidence>
<evidence type="ECO:0000256" key="1">
    <source>
        <dbReference type="SAM" id="Phobius"/>
    </source>
</evidence>
<dbReference type="NCBIfam" id="TIGR02523">
    <property type="entry name" value="type_IV_pilV"/>
    <property type="match status" value="1"/>
</dbReference>
<sequence length="161" mass="17591">MTPMPSITHSPQKGFSLIESLVALLVLSVGLLGLAGLQLLGMQSSHSAYQRTVASVIATDAGERLWIELSEKGGELTESDVESVRDDWRDDWMHQAGPDADGNHPVSLPGMNDADITCDLSDNVCVISVRWVEGRFDEQDDESRFDYRVRLPVDITSGSTS</sequence>
<dbReference type="OrthoDB" id="8547299at2"/>
<keyword evidence="1" id="KW-1133">Transmembrane helix</keyword>